<feature type="region of interest" description="Disordered" evidence="4">
    <location>
        <begin position="421"/>
        <end position="450"/>
    </location>
</feature>
<dbReference type="PANTHER" id="PTHR10807">
    <property type="entry name" value="MYOTUBULARIN-RELATED"/>
    <property type="match status" value="1"/>
</dbReference>
<dbReference type="PROSITE" id="PS00383">
    <property type="entry name" value="TYR_PHOSPHATASE_1"/>
    <property type="match status" value="1"/>
</dbReference>
<dbReference type="Pfam" id="PF06602">
    <property type="entry name" value="Myotub-related"/>
    <property type="match status" value="2"/>
</dbReference>
<proteinExistence type="predicted"/>
<gene>
    <name evidence="6" type="ORF">FSB_LOCUS51832</name>
</gene>
<dbReference type="CDD" id="cd14507">
    <property type="entry name" value="PTP-MTM-like"/>
    <property type="match status" value="1"/>
</dbReference>
<reference evidence="6" key="1">
    <citation type="submission" date="2018-02" db="EMBL/GenBank/DDBJ databases">
        <authorList>
            <person name="Cohen D.B."/>
            <person name="Kent A.D."/>
        </authorList>
    </citation>
    <scope>NUCLEOTIDE SEQUENCE</scope>
</reference>
<protein>
    <recommendedName>
        <fullName evidence="5">Myotubularin phosphatase domain-containing protein</fullName>
    </recommendedName>
</protein>
<dbReference type="InterPro" id="IPR010569">
    <property type="entry name" value="Myotubularin-like_Pase_dom"/>
</dbReference>
<dbReference type="InterPro" id="IPR030564">
    <property type="entry name" value="Myotubularin"/>
</dbReference>
<feature type="binding site" evidence="2">
    <location>
        <begin position="305"/>
        <end position="311"/>
    </location>
    <ligand>
        <name>substrate</name>
    </ligand>
</feature>
<evidence type="ECO:0000256" key="2">
    <source>
        <dbReference type="PIRSR" id="PIRSR630564-2"/>
    </source>
</evidence>
<feature type="compositionally biased region" description="Polar residues" evidence="4">
    <location>
        <begin position="422"/>
        <end position="450"/>
    </location>
</feature>
<feature type="compositionally biased region" description="Basic and acidic residues" evidence="4">
    <location>
        <begin position="682"/>
        <end position="692"/>
    </location>
</feature>
<dbReference type="PANTHER" id="PTHR10807:SF8">
    <property type="entry name" value="PHOSPHATIDYLINOSITOL-3-PHOSPHATE PHOSPHATASE"/>
    <property type="match status" value="1"/>
</dbReference>
<feature type="coiled-coil region" evidence="3">
    <location>
        <begin position="598"/>
        <end position="625"/>
    </location>
</feature>
<accession>A0A2N9IIK2</accession>
<evidence type="ECO:0000313" key="6">
    <source>
        <dbReference type="EMBL" id="SPD23950.1"/>
    </source>
</evidence>
<feature type="region of interest" description="Disordered" evidence="4">
    <location>
        <begin position="673"/>
        <end position="692"/>
    </location>
</feature>
<sequence>MRIIVFGFRPRTKQRRAVFDALLRCTKPASLWDLYAFTSGLSKFNSNPKVRLLNEYLRLLGKGSYHVSMSMIENGSFTFSNDLWRISSINANYAMCQTYPFALIMPKGISDEEALQASSFRARCRLPVVSWCHPGSGAVLARSSQPLVGLMMNMRSNTDEKLVAALCAQPSGARGARRKLYIADARPRKNALANGAMGGGSESSSNYFQSEIVFFGIDNIHAMRDSLARLRDYLDTYGATSSDGRSSFLRHGGWTWGGGNLSSMSASVSTLGDSGWLIHVQNILAGSVWIAARVALESASVLVHCSDGWDRTTQLISLASLLLDPYYRTFTGFQSLSNMATAADRMPLSMINFPAIAATNVGYAAECCGSFVWVARAFWDTSAFCRVVALVEKDWLGFGHPFSDRIGMPTISGSGNVPYELSRQSSTGSFPASPMRQSSASQGPSSTHAQTSNNYSPIFLQWVDCVSQLLRMYPSAFEFSSAFMVDFLDCVLSCRFGNFFCNSEKERQQCGISEACGCLWAYLADLRASEGRSHVHYNLFYDPLKHADPLLPPAAALAPTLWPQFHLRWACPSEAQSGELEAQFRKMAVKFSELLKAKEVVERKAKEITTAMESLSAELRNEKQLSSLAMNHAKRASKENEAIKRAVQSLGCKVHFSNSGDCTVGIESNPTETPQKFFNSPSKREGDGTLQHDEKSDLSVSITLMADDVIPNNPIGRVCETLCPLRTRDGVCRWPDAALILAWCGVSISTWGGARSQPGWSADLGLVWSVDLSLGGAPILAWGGVPELDWVCVGIISMIFCVEIVELDLCGVIYYVDLGLIWLSELELWW</sequence>
<dbReference type="GO" id="GO:0106018">
    <property type="term" value="F:phosphatidylinositol-3,5-bisphosphate phosphatase activity"/>
    <property type="evidence" value="ECO:0007669"/>
    <property type="project" value="TreeGrafter"/>
</dbReference>
<dbReference type="PROSITE" id="PS51339">
    <property type="entry name" value="PPASE_MYOTUBULARIN"/>
    <property type="match status" value="1"/>
</dbReference>
<keyword evidence="3" id="KW-0175">Coiled coil</keyword>
<feature type="active site" description="Phosphocysteine intermediate" evidence="1">
    <location>
        <position position="305"/>
    </location>
</feature>
<evidence type="ECO:0000259" key="5">
    <source>
        <dbReference type="PROSITE" id="PS51339"/>
    </source>
</evidence>
<feature type="domain" description="Myotubularin phosphatase" evidence="5">
    <location>
        <begin position="46"/>
        <end position="566"/>
    </location>
</feature>
<dbReference type="SUPFAM" id="SSF52799">
    <property type="entry name" value="(Phosphotyrosine protein) phosphatases II"/>
    <property type="match status" value="2"/>
</dbReference>
<dbReference type="GO" id="GO:0005737">
    <property type="term" value="C:cytoplasm"/>
    <property type="evidence" value="ECO:0007669"/>
    <property type="project" value="TreeGrafter"/>
</dbReference>
<name>A0A2N9IIK2_FAGSY</name>
<dbReference type="InterPro" id="IPR029021">
    <property type="entry name" value="Prot-tyrosine_phosphatase-like"/>
</dbReference>
<organism evidence="6">
    <name type="scientific">Fagus sylvatica</name>
    <name type="common">Beechnut</name>
    <dbReference type="NCBI Taxonomy" id="28930"/>
    <lineage>
        <taxon>Eukaryota</taxon>
        <taxon>Viridiplantae</taxon>
        <taxon>Streptophyta</taxon>
        <taxon>Embryophyta</taxon>
        <taxon>Tracheophyta</taxon>
        <taxon>Spermatophyta</taxon>
        <taxon>Magnoliopsida</taxon>
        <taxon>eudicotyledons</taxon>
        <taxon>Gunneridae</taxon>
        <taxon>Pentapetalae</taxon>
        <taxon>rosids</taxon>
        <taxon>fabids</taxon>
        <taxon>Fagales</taxon>
        <taxon>Fagaceae</taxon>
        <taxon>Fagus</taxon>
    </lineage>
</organism>
<evidence type="ECO:0000256" key="1">
    <source>
        <dbReference type="PIRSR" id="PIRSR630564-1"/>
    </source>
</evidence>
<dbReference type="EMBL" id="OIVN01005779">
    <property type="protein sequence ID" value="SPD23950.1"/>
    <property type="molecule type" value="Genomic_DNA"/>
</dbReference>
<evidence type="ECO:0000256" key="3">
    <source>
        <dbReference type="SAM" id="Coils"/>
    </source>
</evidence>
<dbReference type="AlphaFoldDB" id="A0A2N9IIK2"/>
<dbReference type="GO" id="GO:0046856">
    <property type="term" value="P:phosphatidylinositol dephosphorylation"/>
    <property type="evidence" value="ECO:0007669"/>
    <property type="project" value="TreeGrafter"/>
</dbReference>
<dbReference type="GO" id="GO:0004438">
    <property type="term" value="F:phosphatidylinositol-3-phosphate phosphatase activity"/>
    <property type="evidence" value="ECO:0007669"/>
    <property type="project" value="TreeGrafter"/>
</dbReference>
<dbReference type="InterPro" id="IPR016130">
    <property type="entry name" value="Tyr_Pase_AS"/>
</dbReference>
<feature type="binding site" evidence="2">
    <location>
        <begin position="219"/>
        <end position="220"/>
    </location>
    <ligand>
        <name>substrate</name>
    </ligand>
</feature>
<evidence type="ECO:0000256" key="4">
    <source>
        <dbReference type="SAM" id="MobiDB-lite"/>
    </source>
</evidence>